<dbReference type="PANTHER" id="PTHR47019">
    <property type="entry name" value="LIPID II FLIPPASE MURJ"/>
    <property type="match status" value="1"/>
</dbReference>
<feature type="transmembrane region" description="Helical" evidence="8">
    <location>
        <begin position="165"/>
        <end position="183"/>
    </location>
</feature>
<dbReference type="EMBL" id="CP002048">
    <property type="protein sequence ID" value="ADI02298.1"/>
    <property type="molecule type" value="Genomic_DNA"/>
</dbReference>
<evidence type="ECO:0000256" key="2">
    <source>
        <dbReference type="ARBA" id="ARBA00022475"/>
    </source>
</evidence>
<evidence type="ECO:0000256" key="8">
    <source>
        <dbReference type="HAMAP-Rule" id="MF_02078"/>
    </source>
</evidence>
<reference evidence="10 11" key="2">
    <citation type="journal article" date="2010" name="Stand. Genomic Sci.">
        <title>Complete genome sequence of Syntrophothermus lipocalidus type strain (TGB-C1).</title>
        <authorList>
            <person name="Djao O.D."/>
            <person name="Zhang X."/>
            <person name="Lucas S."/>
            <person name="Lapidus A."/>
            <person name="Del Rio T.G."/>
            <person name="Nolan M."/>
            <person name="Tice H."/>
            <person name="Cheng J.F."/>
            <person name="Han C."/>
            <person name="Tapia R."/>
            <person name="Goodwin L."/>
            <person name="Pitluck S."/>
            <person name="Liolios K."/>
            <person name="Ivanova N."/>
            <person name="Mavromatis K."/>
            <person name="Mikhailova N."/>
            <person name="Ovchinnikova G."/>
            <person name="Pati A."/>
            <person name="Brambilla E."/>
            <person name="Chen A."/>
            <person name="Palaniappan K."/>
            <person name="Land M."/>
            <person name="Hauser L."/>
            <person name="Chang Y.J."/>
            <person name="Jeffries C.D."/>
            <person name="Rohde M."/>
            <person name="Sikorski J."/>
            <person name="Spring S."/>
            <person name="Goker M."/>
            <person name="Detter J.C."/>
            <person name="Woyke T."/>
            <person name="Bristow J."/>
            <person name="Eisen J.A."/>
            <person name="Markowitz V."/>
            <person name="Hugenholtz P."/>
            <person name="Kyrpides N.C."/>
            <person name="Klenk H.P."/>
        </authorList>
    </citation>
    <scope>NUCLEOTIDE SEQUENCE [LARGE SCALE GENOMIC DNA]</scope>
    <source>
        <strain evidence="11">DSM 12680 / TGB-C1</strain>
    </source>
</reference>
<dbReference type="InterPro" id="IPR004268">
    <property type="entry name" value="MurJ"/>
</dbReference>
<dbReference type="PIRSF" id="PIRSF002869">
    <property type="entry name" value="MviN"/>
    <property type="match status" value="1"/>
</dbReference>
<dbReference type="GO" id="GO:0015648">
    <property type="term" value="F:lipid-linked peptidoglycan transporter activity"/>
    <property type="evidence" value="ECO:0007669"/>
    <property type="project" value="UniProtKB-UniRule"/>
</dbReference>
<comment type="similarity">
    <text evidence="8 9">Belongs to the MurJ/MviN family.</text>
</comment>
<feature type="transmembrane region" description="Helical" evidence="8">
    <location>
        <begin position="55"/>
        <end position="77"/>
    </location>
</feature>
<evidence type="ECO:0000256" key="4">
    <source>
        <dbReference type="ARBA" id="ARBA00022960"/>
    </source>
</evidence>
<gene>
    <name evidence="8" type="primary">murJ</name>
    <name evidence="10" type="ordered locus">Slip_1535</name>
</gene>
<dbReference type="GO" id="GO:0071555">
    <property type="term" value="P:cell wall organization"/>
    <property type="evidence" value="ECO:0007669"/>
    <property type="project" value="UniProtKB-UniRule"/>
</dbReference>
<evidence type="ECO:0000256" key="9">
    <source>
        <dbReference type="PIRNR" id="PIRNR002869"/>
    </source>
</evidence>
<dbReference type="HAMAP" id="MF_02078">
    <property type="entry name" value="MurJ_MviN"/>
    <property type="match status" value="1"/>
</dbReference>
<keyword evidence="8 9" id="KW-0813">Transport</keyword>
<dbReference type="STRING" id="643648.Slip_1535"/>
<keyword evidence="8 9" id="KW-0961">Cell wall biogenesis/degradation</keyword>
<comment type="pathway">
    <text evidence="8">Cell wall biogenesis; peptidoglycan biosynthesis.</text>
</comment>
<feature type="transmembrane region" description="Helical" evidence="8">
    <location>
        <begin position="89"/>
        <end position="110"/>
    </location>
</feature>
<feature type="transmembrane region" description="Helical" evidence="8">
    <location>
        <begin position="383"/>
        <end position="403"/>
    </location>
</feature>
<sequence>MNAQGRRVAKAAGLMMVTAFLSRLLGYVRDWFIYTHFGETYATDAFNAAFSIPDFIYMLLVGGALSSAFIPVFSSMIATERREEAYRTAGVVVSYMLVAMAVLISIAFIFTEPLVHLLAPKLPAPFLKLAAHLTRIMFIQMFFMALNGIAMGILNSHHHFTTPAWGGILYNLGIITVGAALVSKLGIAAFSWGVVVGAFCNFVIQIPALRSTGLKLYPSLDWRNEGFRQILVLMLPVAMGLAVTQFNLFVSQNLASGLAEGTITALRIAQRIMQLPIGIFAISIAIAVFPTLTSQAARGETDDFKRTLNLGLRQVFFITIPSALGLMAIGEPAIKLMFEWRRFTAEHTIATAQALFFYSLGLIPYSALQVLNRAFYAIKDTVTPVSAAVVTIFANIVLSIWLVKPLAHVGLALAYSMAGYINMIILMFMLRKRLGSLGGRQVVTSSALASAAAVLMYLAVRGAILVTVGTTWATKTVQLEAVGVGLVVGTLVYGGLALVLRMEEARVVSNLVLKRFAWKQLGK</sequence>
<evidence type="ECO:0000313" key="11">
    <source>
        <dbReference type="Proteomes" id="UP000000378"/>
    </source>
</evidence>
<dbReference type="PANTHER" id="PTHR47019:SF1">
    <property type="entry name" value="LIPID II FLIPPASE MURJ"/>
    <property type="match status" value="1"/>
</dbReference>
<feature type="transmembrane region" description="Helical" evidence="8">
    <location>
        <begin position="230"/>
        <end position="248"/>
    </location>
</feature>
<evidence type="ECO:0000256" key="6">
    <source>
        <dbReference type="ARBA" id="ARBA00022989"/>
    </source>
</evidence>
<evidence type="ECO:0000256" key="5">
    <source>
        <dbReference type="ARBA" id="ARBA00022984"/>
    </source>
</evidence>
<dbReference type="AlphaFoldDB" id="D7CNL3"/>
<keyword evidence="4 8" id="KW-0133">Cell shape</keyword>
<dbReference type="Pfam" id="PF03023">
    <property type="entry name" value="MurJ"/>
    <property type="match status" value="1"/>
</dbReference>
<protein>
    <recommendedName>
        <fullName evidence="8">Probable lipid II flippase MurJ</fullName>
    </recommendedName>
</protein>
<evidence type="ECO:0000256" key="1">
    <source>
        <dbReference type="ARBA" id="ARBA00004651"/>
    </source>
</evidence>
<dbReference type="NCBIfam" id="TIGR01695">
    <property type="entry name" value="murJ_mviN"/>
    <property type="match status" value="1"/>
</dbReference>
<keyword evidence="7 8" id="KW-0472">Membrane</keyword>
<name>D7CNL3_SYNLT</name>
<feature type="transmembrane region" description="Helical" evidence="8">
    <location>
        <begin position="349"/>
        <end position="371"/>
    </location>
</feature>
<evidence type="ECO:0000256" key="3">
    <source>
        <dbReference type="ARBA" id="ARBA00022692"/>
    </source>
</evidence>
<reference evidence="11" key="1">
    <citation type="journal article" date="2010" name="Stand. Genomic Sci.">
        <title>Complete genome sequence of Syntrophothermus lipocalidus type strain (TGB-C1T).</title>
        <authorList>
            <consortium name="US DOE Joint Genome Institute (JGI-PGF)"/>
            <person name="Djao O."/>
            <person name="Zhang X."/>
            <person name="Lucas S."/>
            <person name="Lapidus A."/>
            <person name="Glavina Del Rio T."/>
            <person name="Nolan M."/>
            <person name="Tice H."/>
            <person name="Cheng J."/>
            <person name="Han C."/>
            <person name="Tapia R."/>
            <person name="Goodwin L."/>
            <person name="Pitluck S."/>
            <person name="Liolios K."/>
            <person name="Ivanova N."/>
            <person name="Mavromatis K."/>
            <person name="Mikhailova N."/>
            <person name="Ovchinnikova G."/>
            <person name="Pati A."/>
            <person name="Brambilla E."/>
            <person name="Chen A."/>
            <person name="Palaniappan K."/>
            <person name="Land M."/>
            <person name="Hauser L."/>
            <person name="Chang Y."/>
            <person name="Jeffries C."/>
            <person name="Rohde M."/>
            <person name="Sikorski J."/>
            <person name="Spring S."/>
            <person name="Goker M."/>
            <person name="Detter J."/>
            <person name="Woyke T."/>
            <person name="Bristow J."/>
            <person name="Eisen J."/>
            <person name="Markowitz V."/>
            <person name="Hugenholtz P."/>
            <person name="Kyrpides N."/>
            <person name="Klenk H."/>
        </authorList>
    </citation>
    <scope>NUCLEOTIDE SEQUENCE [LARGE SCALE GENOMIC DNA]</scope>
    <source>
        <strain evidence="11">DSM 12680 / TGB-C1</strain>
    </source>
</reference>
<dbReference type="GO" id="GO:0009252">
    <property type="term" value="P:peptidoglycan biosynthetic process"/>
    <property type="evidence" value="ECO:0007669"/>
    <property type="project" value="UniProtKB-UniRule"/>
</dbReference>
<evidence type="ECO:0000313" key="10">
    <source>
        <dbReference type="EMBL" id="ADI02298.1"/>
    </source>
</evidence>
<feature type="transmembrane region" description="Helical" evidence="8">
    <location>
        <begin position="268"/>
        <end position="289"/>
    </location>
</feature>
<dbReference type="CDD" id="cd13123">
    <property type="entry name" value="MATE_MurJ_like"/>
    <property type="match status" value="1"/>
</dbReference>
<dbReference type="eggNOG" id="COG0728">
    <property type="taxonomic scope" value="Bacteria"/>
</dbReference>
<feature type="transmembrane region" description="Helical" evidence="8">
    <location>
        <begin position="12"/>
        <end position="35"/>
    </location>
</feature>
<dbReference type="OrthoDB" id="9804143at2"/>
<proteinExistence type="inferred from homology"/>
<feature type="transmembrane region" description="Helical" evidence="8">
    <location>
        <begin position="481"/>
        <end position="500"/>
    </location>
</feature>
<evidence type="ECO:0000256" key="7">
    <source>
        <dbReference type="ARBA" id="ARBA00023136"/>
    </source>
</evidence>
<comment type="subcellular location">
    <subcellularLocation>
        <location evidence="1 8">Cell membrane</location>
        <topology evidence="1 8">Multi-pass membrane protein</topology>
    </subcellularLocation>
</comment>
<organism evidence="10 11">
    <name type="scientific">Syntrophothermus lipocalidus (strain DSM 12680 / TGB-C1)</name>
    <dbReference type="NCBI Taxonomy" id="643648"/>
    <lineage>
        <taxon>Bacteria</taxon>
        <taxon>Bacillati</taxon>
        <taxon>Bacillota</taxon>
        <taxon>Clostridia</taxon>
        <taxon>Eubacteriales</taxon>
        <taxon>Syntrophomonadaceae</taxon>
        <taxon>Syntrophothermus</taxon>
    </lineage>
</organism>
<feature type="transmembrane region" description="Helical" evidence="8">
    <location>
        <begin position="442"/>
        <end position="469"/>
    </location>
</feature>
<feature type="transmembrane region" description="Helical" evidence="8">
    <location>
        <begin position="409"/>
        <end position="430"/>
    </location>
</feature>
<comment type="function">
    <text evidence="8 9">Involved in peptidoglycan biosynthesis. Transports lipid-linked peptidoglycan precursors from the inner to the outer leaflet of the cytoplasmic membrane.</text>
</comment>
<dbReference type="RefSeq" id="WP_013175700.1">
    <property type="nucleotide sequence ID" value="NC_014220.1"/>
</dbReference>
<feature type="transmembrane region" description="Helical" evidence="8">
    <location>
        <begin position="310"/>
        <end position="329"/>
    </location>
</feature>
<feature type="transmembrane region" description="Helical" evidence="8">
    <location>
        <begin position="189"/>
        <end position="209"/>
    </location>
</feature>
<accession>D7CNL3</accession>
<dbReference type="PRINTS" id="PR01806">
    <property type="entry name" value="VIRFACTRMVIN"/>
</dbReference>
<dbReference type="InterPro" id="IPR051050">
    <property type="entry name" value="Lipid_II_flippase_MurJ/MviN"/>
</dbReference>
<keyword evidence="11" id="KW-1185">Reference proteome</keyword>
<keyword evidence="5 8" id="KW-0573">Peptidoglycan synthesis</keyword>
<dbReference type="Proteomes" id="UP000000378">
    <property type="component" value="Chromosome"/>
</dbReference>
<dbReference type="GO" id="GO:0034204">
    <property type="term" value="P:lipid translocation"/>
    <property type="evidence" value="ECO:0007669"/>
    <property type="project" value="TreeGrafter"/>
</dbReference>
<keyword evidence="3 8" id="KW-0812">Transmembrane</keyword>
<dbReference type="UniPathway" id="UPA00219"/>
<dbReference type="KEGG" id="slp:Slip_1535"/>
<dbReference type="GO" id="GO:0008360">
    <property type="term" value="P:regulation of cell shape"/>
    <property type="evidence" value="ECO:0007669"/>
    <property type="project" value="UniProtKB-UniRule"/>
</dbReference>
<keyword evidence="2 8" id="KW-1003">Cell membrane</keyword>
<keyword evidence="6 8" id="KW-1133">Transmembrane helix</keyword>
<dbReference type="GO" id="GO:0005886">
    <property type="term" value="C:plasma membrane"/>
    <property type="evidence" value="ECO:0007669"/>
    <property type="project" value="UniProtKB-SubCell"/>
</dbReference>
<feature type="transmembrane region" description="Helical" evidence="8">
    <location>
        <begin position="130"/>
        <end position="153"/>
    </location>
</feature>
<dbReference type="HOGENOM" id="CLU_006797_5_3_9"/>